<evidence type="ECO:0000256" key="1">
    <source>
        <dbReference type="ARBA" id="ARBA00022723"/>
    </source>
</evidence>
<evidence type="ECO:0000256" key="3">
    <source>
        <dbReference type="ARBA" id="ARBA00023004"/>
    </source>
</evidence>
<dbReference type="InterPro" id="IPR029052">
    <property type="entry name" value="Metallo-depent_PP-like"/>
</dbReference>
<dbReference type="SUPFAM" id="SSF56300">
    <property type="entry name" value="Metallo-dependent phosphatases"/>
    <property type="match status" value="1"/>
</dbReference>
<keyword evidence="3" id="KW-0408">Iron</keyword>
<dbReference type="InterPro" id="IPR004843">
    <property type="entry name" value="Calcineurin-like_PHP"/>
</dbReference>
<comment type="caution">
    <text evidence="6">The sequence shown here is derived from an EMBL/GenBank/DDBJ whole genome shotgun (WGS) entry which is preliminary data.</text>
</comment>
<dbReference type="Gene3D" id="3.60.21.10">
    <property type="match status" value="1"/>
</dbReference>
<dbReference type="InterPro" id="IPR050884">
    <property type="entry name" value="CNP_phosphodiesterase-III"/>
</dbReference>
<dbReference type="EMBL" id="ABCJ01000011">
    <property type="protein sequence ID" value="EDM23031.1"/>
    <property type="molecule type" value="Genomic_DNA"/>
</dbReference>
<reference evidence="6 7" key="1">
    <citation type="journal article" date="2011" name="Stand. Genomic Sci.">
        <title>Draft genome sequence of Caminibacter mediatlanticus strain TB-2, an epsilonproteobacterium isolated from a deep-sea hydrothermal vent.</title>
        <authorList>
            <person name="Giovannelli D."/>
            <person name="Ferriera S."/>
            <person name="Johnson J."/>
            <person name="Kravitz S."/>
            <person name="Perez-Rodriguez I."/>
            <person name="Ricci J."/>
            <person name="O'Brien C."/>
            <person name="Voordeckers J.W."/>
            <person name="Bini E."/>
            <person name="Vetriani C."/>
        </authorList>
    </citation>
    <scope>NUCLEOTIDE SEQUENCE [LARGE SCALE GENOMIC DNA]</scope>
    <source>
        <strain evidence="6 7">TB-2</strain>
    </source>
</reference>
<evidence type="ECO:0000256" key="2">
    <source>
        <dbReference type="ARBA" id="ARBA00022801"/>
    </source>
</evidence>
<dbReference type="Pfam" id="PF00149">
    <property type="entry name" value="Metallophos"/>
    <property type="match status" value="1"/>
</dbReference>
<accession>A0AAI9F1Y3</accession>
<keyword evidence="1" id="KW-0479">Metal-binding</keyword>
<dbReference type="AlphaFoldDB" id="A0AAI9F1Y3"/>
<sequence>MILLRSEWKNIIAQNILRFAENNPIVKGSISVKRIVLLKDEIRFDKFLEGDDELKYDFCKELKLGEKRKEDKELFKELDFESKKALFKSVISKFFDDKVCYFRNNMIVFPARFSYKKMDKRDYFKVNTIKLVAKKNAEYTFGVVVSYLYYWTKIENKKFRFIKHLESGVVLEDGKCSYLIEFDRPDLIDESVNVSSTNINIYANSAENSADELINFIYIIIEEKLEKVFKNYNIIVNRYDNKIAEIKIETIDEKIKDKINKCLDNEEIITHSNETLDKRFLHKINEQFQKDKNKVLEKLDSYFDEIKENKPKNNFTFLHLSDLHFDSLNVANKEFCILEKDLELLSNEGIKEENVKFKDIDYIVISGDLSIKADKKEFETSTKFIEQLIEKYDLTPENILIVPGNHDYSRKVTQEAYEVASFSLNEFNPNTDYKINDKLFLKRDKKRWERRFDSFSDYIYERIYNRAYPNDLKDSIEDERFSFLLLNSSKKLDQFFSDEVELDKDDLIKCNKEEKIKICIAHHPINYFKNKIKADDFYKNLNEFNFSFYLHGHIHNSSLIQLSNFAFAVNSTISIGAGLFYAYNDKARVLGVPLRYNIFTLTIKDNKLNELILTVREREKNGTTWMDGVVFYENGVRKKVLKYKFK</sequence>
<protein>
    <recommendedName>
        <fullName evidence="5">Calcineurin-like phosphoesterase domain-containing protein</fullName>
    </recommendedName>
</protein>
<gene>
    <name evidence="6" type="ORF">CMTB2_00264</name>
</gene>
<comment type="similarity">
    <text evidence="4">Belongs to the cyclic nucleotide phosphodiesterase class-III family.</text>
</comment>
<keyword evidence="2" id="KW-0378">Hydrolase</keyword>
<organism evidence="6 7">
    <name type="scientific">Caminibacter mediatlanticus TB-2</name>
    <dbReference type="NCBI Taxonomy" id="391592"/>
    <lineage>
        <taxon>Bacteria</taxon>
        <taxon>Pseudomonadati</taxon>
        <taxon>Campylobacterota</taxon>
        <taxon>Epsilonproteobacteria</taxon>
        <taxon>Nautiliales</taxon>
        <taxon>Nautiliaceae</taxon>
        <taxon>Caminibacter</taxon>
    </lineage>
</organism>
<dbReference type="GO" id="GO:0046872">
    <property type="term" value="F:metal ion binding"/>
    <property type="evidence" value="ECO:0007669"/>
    <property type="project" value="UniProtKB-KW"/>
</dbReference>
<dbReference type="PANTHER" id="PTHR42988:SF2">
    <property type="entry name" value="CYCLIC NUCLEOTIDE PHOSPHODIESTERASE CBUA0032-RELATED"/>
    <property type="match status" value="1"/>
</dbReference>
<name>A0AAI9F1Y3_9BACT</name>
<dbReference type="GO" id="GO:0016787">
    <property type="term" value="F:hydrolase activity"/>
    <property type="evidence" value="ECO:0007669"/>
    <property type="project" value="UniProtKB-KW"/>
</dbReference>
<evidence type="ECO:0000256" key="4">
    <source>
        <dbReference type="ARBA" id="ARBA00025742"/>
    </source>
</evidence>
<evidence type="ECO:0000313" key="6">
    <source>
        <dbReference type="EMBL" id="EDM23031.1"/>
    </source>
</evidence>
<dbReference type="RefSeq" id="WP_007475402.1">
    <property type="nucleotide sequence ID" value="NZ_ABCJ01000011.1"/>
</dbReference>
<proteinExistence type="inferred from homology"/>
<dbReference type="Proteomes" id="UP000003288">
    <property type="component" value="Unassembled WGS sequence"/>
</dbReference>
<evidence type="ECO:0000259" key="5">
    <source>
        <dbReference type="Pfam" id="PF00149"/>
    </source>
</evidence>
<dbReference type="PANTHER" id="PTHR42988">
    <property type="entry name" value="PHOSPHOHYDROLASE"/>
    <property type="match status" value="1"/>
</dbReference>
<feature type="domain" description="Calcineurin-like phosphoesterase" evidence="5">
    <location>
        <begin position="316"/>
        <end position="556"/>
    </location>
</feature>
<evidence type="ECO:0000313" key="7">
    <source>
        <dbReference type="Proteomes" id="UP000003288"/>
    </source>
</evidence>